<dbReference type="KEGG" id="crq:GCK72_004608"/>
<proteinExistence type="predicted"/>
<name>A0A6A5HC94_CAERE</name>
<accession>A0A6A5HC94</accession>
<dbReference type="GeneID" id="78773948"/>
<dbReference type="RefSeq" id="XP_053588983.1">
    <property type="nucleotide sequence ID" value="XM_053724789.1"/>
</dbReference>
<evidence type="ECO:0000313" key="2">
    <source>
        <dbReference type="Proteomes" id="UP000483820"/>
    </source>
</evidence>
<dbReference type="EMBL" id="WUAV01000002">
    <property type="protein sequence ID" value="KAF1764659.1"/>
    <property type="molecule type" value="Genomic_DNA"/>
</dbReference>
<evidence type="ECO:0000313" key="1">
    <source>
        <dbReference type="EMBL" id="KAF1764659.1"/>
    </source>
</evidence>
<dbReference type="Proteomes" id="UP000483820">
    <property type="component" value="Chromosome II"/>
</dbReference>
<gene>
    <name evidence="1" type="ORF">GCK72_004608</name>
</gene>
<sequence>MLSTLTSAAELAGLVKDEDAALKLLVDEGVLTLDRICKNCGSPMALRKRKNTFEMSKKQKFGLFDGRTEKKLLIF</sequence>
<dbReference type="CTD" id="78773948"/>
<organism evidence="1 2">
    <name type="scientific">Caenorhabditis remanei</name>
    <name type="common">Caenorhabditis vulgaris</name>
    <dbReference type="NCBI Taxonomy" id="31234"/>
    <lineage>
        <taxon>Eukaryota</taxon>
        <taxon>Metazoa</taxon>
        <taxon>Ecdysozoa</taxon>
        <taxon>Nematoda</taxon>
        <taxon>Chromadorea</taxon>
        <taxon>Rhabditida</taxon>
        <taxon>Rhabditina</taxon>
        <taxon>Rhabditomorpha</taxon>
        <taxon>Rhabditoidea</taxon>
        <taxon>Rhabditidae</taxon>
        <taxon>Peloderinae</taxon>
        <taxon>Caenorhabditis</taxon>
    </lineage>
</organism>
<protein>
    <submittedName>
        <fullName evidence="1">Uncharacterized protein</fullName>
    </submittedName>
</protein>
<dbReference type="AlphaFoldDB" id="A0A6A5HC94"/>
<reference evidence="1 2" key="1">
    <citation type="submission" date="2019-12" db="EMBL/GenBank/DDBJ databases">
        <title>Chromosome-level assembly of the Caenorhabditis remanei genome.</title>
        <authorList>
            <person name="Teterina A.A."/>
            <person name="Willis J.H."/>
            <person name="Phillips P.C."/>
        </authorList>
    </citation>
    <scope>NUCLEOTIDE SEQUENCE [LARGE SCALE GENOMIC DNA]</scope>
    <source>
        <strain evidence="1 2">PX506</strain>
        <tissue evidence="1">Whole organism</tissue>
    </source>
</reference>
<comment type="caution">
    <text evidence="1">The sequence shown here is derived from an EMBL/GenBank/DDBJ whole genome shotgun (WGS) entry which is preliminary data.</text>
</comment>